<reference evidence="3 4" key="1">
    <citation type="journal article" date="2010" name="PLoS ONE">
        <title>The glycobiome of the rumen bacterium Butyrivibrio proteoclasticus B316(T) highlights adaptation to a polysaccharide-rich environment.</title>
        <authorList>
            <person name="Kelly W.J."/>
            <person name="Leahy S.C."/>
            <person name="Altermann E."/>
            <person name="Yeoman C.J."/>
            <person name="Dunne J.C."/>
            <person name="Kong Z."/>
            <person name="Pacheco D.M."/>
            <person name="Li D."/>
            <person name="Noel S.J."/>
            <person name="Moon C.D."/>
            <person name="Cookson A.L."/>
            <person name="Attwood G.T."/>
        </authorList>
    </citation>
    <scope>NUCLEOTIDE SEQUENCE [LARGE SCALE GENOMIC DNA]</scope>
    <source>
        <strain evidence="4">ATCC 51982 / DSM 14932 / B316</strain>
    </source>
</reference>
<organism evidence="3 4">
    <name type="scientific">Butyrivibrio proteoclasticus (strain ATCC 51982 / DSM 14932 / B316)</name>
    <name type="common">Clostridium proteoclasticum</name>
    <dbReference type="NCBI Taxonomy" id="515622"/>
    <lineage>
        <taxon>Bacteria</taxon>
        <taxon>Bacillati</taxon>
        <taxon>Bacillota</taxon>
        <taxon>Clostridia</taxon>
        <taxon>Lachnospirales</taxon>
        <taxon>Lachnospiraceae</taxon>
        <taxon>Butyrivibrio</taxon>
    </lineage>
</organism>
<dbReference type="HOGENOM" id="CLU_021846_2_0_9"/>
<feature type="signal peptide" evidence="1">
    <location>
        <begin position="1"/>
        <end position="32"/>
    </location>
</feature>
<dbReference type="InterPro" id="IPR017853">
    <property type="entry name" value="GH"/>
</dbReference>
<name>E0S1L6_BUTPB</name>
<dbReference type="Gene3D" id="3.20.20.80">
    <property type="entry name" value="Glycosidases"/>
    <property type="match status" value="1"/>
</dbReference>
<dbReference type="RefSeq" id="WP_013280347.1">
    <property type="nucleotide sequence ID" value="NC_014387.1"/>
</dbReference>
<evidence type="ECO:0000313" key="3">
    <source>
        <dbReference type="EMBL" id="ADL33691.1"/>
    </source>
</evidence>
<keyword evidence="4" id="KW-1185">Reference proteome</keyword>
<accession>E0S1L6</accession>
<gene>
    <name evidence="3" type="ordered locus">bpr_I0949</name>
</gene>
<evidence type="ECO:0000256" key="1">
    <source>
        <dbReference type="SAM" id="SignalP"/>
    </source>
</evidence>
<feature type="domain" description="DUF5722" evidence="2">
    <location>
        <begin position="144"/>
        <end position="534"/>
    </location>
</feature>
<dbReference type="SUPFAM" id="SSF51445">
    <property type="entry name" value="(Trans)glycosidases"/>
    <property type="match status" value="1"/>
</dbReference>
<dbReference type="STRING" id="515622.bpr_I0949"/>
<dbReference type="eggNOG" id="ENOG502Z89I">
    <property type="taxonomic scope" value="Bacteria"/>
</dbReference>
<dbReference type="AlphaFoldDB" id="E0S1L6"/>
<proteinExistence type="predicted"/>
<keyword evidence="1" id="KW-0732">Signal</keyword>
<dbReference type="InterPro" id="IPR043780">
    <property type="entry name" value="DUF5722"/>
</dbReference>
<evidence type="ECO:0000313" key="4">
    <source>
        <dbReference type="Proteomes" id="UP000001299"/>
    </source>
</evidence>
<sequence length="539" mass="59044">MNHRFGKKLFMTLAGALAIAFVFLMDPAVVHAAGTGAVAINSVTIGGSNVNIVASATDLPSSDDGVYYLYSEKVYQNGPSGNAVSTLPVGSSAVFSVPLGMNTADCRLYDKFQICVLQGGTMVPVTNPRYITNPEVLGAAIPAKNGGKKGIILDGAKIGNGNNEVVELGVQQAAYNINLEDVIGGNGAIKYEYNGKTYGFDSNYMSQYDHCVRTTTNQGIGLTMVLLNPYARGEEFMIAPSSRSGLGRCNYYMMNTSEQKGLEYLEAVVSFLANRYNGRNGQGQIDNWVIGNEVNAKHVWNYSTVTDEIAYAQLYVDSLRVCYNAIKSKNANATVCISLDQNWTHVHNPGSYYSARSMIEAINAVASAQGNFDWAVAEHPYNYPMTWTSFWTPKDATSAAMIQHNIDTPYLSMENIEQLTDYLCLPQMRNTKGNVRPVLLTEIGYSSTQGEEAQAYAMVYAYQRTMTNRYIKMIIFNRQTDFPLEVRQGLSVGLTDQKGRRKLAFEVFKQMSGAGNATCTQQAASYMGIGDWNAAMNAR</sequence>
<dbReference type="Proteomes" id="UP000001299">
    <property type="component" value="Chromosome 1"/>
</dbReference>
<dbReference type="Pfam" id="PF18989">
    <property type="entry name" value="DUF5722"/>
    <property type="match status" value="1"/>
</dbReference>
<evidence type="ECO:0000259" key="2">
    <source>
        <dbReference type="Pfam" id="PF18989"/>
    </source>
</evidence>
<dbReference type="EMBL" id="CP001810">
    <property type="protein sequence ID" value="ADL33691.1"/>
    <property type="molecule type" value="Genomic_DNA"/>
</dbReference>
<feature type="chain" id="PRO_5003139929" description="DUF5722 domain-containing protein" evidence="1">
    <location>
        <begin position="33"/>
        <end position="539"/>
    </location>
</feature>
<dbReference type="KEGG" id="bpb:bpr_I0949"/>
<protein>
    <recommendedName>
        <fullName evidence="2">DUF5722 domain-containing protein</fullName>
    </recommendedName>
</protein>